<dbReference type="AlphaFoldDB" id="A0A317W8T6"/>
<dbReference type="PANTHER" id="PTHR35910:SF6">
    <property type="entry name" value="2EXR DOMAIN-CONTAINING PROTEIN"/>
    <property type="match status" value="1"/>
</dbReference>
<dbReference type="InterPro" id="IPR045518">
    <property type="entry name" value="2EXR"/>
</dbReference>
<name>A0A317W8T6_9EURO</name>
<evidence type="ECO:0000313" key="3">
    <source>
        <dbReference type="Proteomes" id="UP000246702"/>
    </source>
</evidence>
<organism evidence="2 3">
    <name type="scientific">Aspergillus sclerotioniger CBS 115572</name>
    <dbReference type="NCBI Taxonomy" id="1450535"/>
    <lineage>
        <taxon>Eukaryota</taxon>
        <taxon>Fungi</taxon>
        <taxon>Dikarya</taxon>
        <taxon>Ascomycota</taxon>
        <taxon>Pezizomycotina</taxon>
        <taxon>Eurotiomycetes</taxon>
        <taxon>Eurotiomycetidae</taxon>
        <taxon>Eurotiales</taxon>
        <taxon>Aspergillaceae</taxon>
        <taxon>Aspergillus</taxon>
        <taxon>Aspergillus subgen. Circumdati</taxon>
    </lineage>
</organism>
<reference evidence="2 3" key="1">
    <citation type="submission" date="2016-12" db="EMBL/GenBank/DDBJ databases">
        <title>The genomes of Aspergillus section Nigri reveals drivers in fungal speciation.</title>
        <authorList>
            <consortium name="DOE Joint Genome Institute"/>
            <person name="Vesth T.C."/>
            <person name="Nybo J."/>
            <person name="Theobald S."/>
            <person name="Brandl J."/>
            <person name="Frisvad J.C."/>
            <person name="Nielsen K.F."/>
            <person name="Lyhne E.K."/>
            <person name="Kogle M.E."/>
            <person name="Kuo A."/>
            <person name="Riley R."/>
            <person name="Clum A."/>
            <person name="Nolan M."/>
            <person name="Lipzen A."/>
            <person name="Salamov A."/>
            <person name="Henrissat B."/>
            <person name="Wiebenga A."/>
            <person name="De Vries R.P."/>
            <person name="Grigoriev I.V."/>
            <person name="Mortensen U.H."/>
            <person name="Andersen M.R."/>
            <person name="Baker S.E."/>
        </authorList>
    </citation>
    <scope>NUCLEOTIDE SEQUENCE [LARGE SCALE GENOMIC DNA]</scope>
    <source>
        <strain evidence="2 3">CBS 115572</strain>
    </source>
</reference>
<evidence type="ECO:0000259" key="1">
    <source>
        <dbReference type="Pfam" id="PF20150"/>
    </source>
</evidence>
<sequence length="297" mass="34695">MSSYSFSSSVFPKIPTPNHAQPTPAQFPKFPLLPTELRLLIWHFSLPSPVHHGLYIYQKGCWETHLDPENAPGPDPHFNLIFNDSSLSTMRIDIPPFLVNHEAHPIAHHWLQRHRGPIRFQQTPTGFHFMRPFQPNSDALYVPKNRYLEFICEPVDVAWAPGLEYATNETFPPTFPRIAFPKAVLESQKNAIKGIFELYHYENIREVLIVDEMEEEEDDLMVLARVQRPWEWVRARGEELLVWDHQGKRYQRQGGWDWHPEADEFMGLVEKASVNIDAGMSWTGDRFEVRLVHAVRR</sequence>
<gene>
    <name evidence="2" type="ORF">BO94DRAFT_520494</name>
</gene>
<dbReference type="Pfam" id="PF20150">
    <property type="entry name" value="2EXR"/>
    <property type="match status" value="1"/>
</dbReference>
<accession>A0A317W8T6</accession>
<comment type="caution">
    <text evidence="2">The sequence shown here is derived from an EMBL/GenBank/DDBJ whole genome shotgun (WGS) entry which is preliminary data.</text>
</comment>
<dbReference type="Proteomes" id="UP000246702">
    <property type="component" value="Unassembled WGS sequence"/>
</dbReference>
<dbReference type="RefSeq" id="XP_025465785.1">
    <property type="nucleotide sequence ID" value="XM_025610112.1"/>
</dbReference>
<dbReference type="EMBL" id="MSFK01000020">
    <property type="protein sequence ID" value="PWY81717.1"/>
    <property type="molecule type" value="Genomic_DNA"/>
</dbReference>
<dbReference type="GeneID" id="37112255"/>
<protein>
    <recommendedName>
        <fullName evidence="1">2EXR domain-containing protein</fullName>
    </recommendedName>
</protein>
<proteinExistence type="predicted"/>
<dbReference type="PANTHER" id="PTHR35910">
    <property type="entry name" value="2EXR DOMAIN-CONTAINING PROTEIN"/>
    <property type="match status" value="1"/>
</dbReference>
<feature type="domain" description="2EXR" evidence="1">
    <location>
        <begin position="27"/>
        <end position="121"/>
    </location>
</feature>
<evidence type="ECO:0000313" key="2">
    <source>
        <dbReference type="EMBL" id="PWY81717.1"/>
    </source>
</evidence>
<dbReference type="OrthoDB" id="3546385at2759"/>
<keyword evidence="3" id="KW-1185">Reference proteome</keyword>